<evidence type="ECO:0000259" key="5">
    <source>
        <dbReference type="PROSITE" id="PS50931"/>
    </source>
</evidence>
<keyword evidence="2" id="KW-0805">Transcription regulation</keyword>
<evidence type="ECO:0000313" key="7">
    <source>
        <dbReference type="Proteomes" id="UP000627446"/>
    </source>
</evidence>
<reference evidence="6" key="1">
    <citation type="submission" date="2020-08" db="EMBL/GenBank/DDBJ databases">
        <title>Novel species isolated from subtropical streams in China.</title>
        <authorList>
            <person name="Lu H."/>
        </authorList>
    </citation>
    <scope>NUCLEOTIDE SEQUENCE</scope>
    <source>
        <strain evidence="6">LX22W</strain>
    </source>
</reference>
<proteinExistence type="inferred from homology"/>
<keyword evidence="7" id="KW-1185">Reference proteome</keyword>
<accession>A0A923HM99</accession>
<keyword evidence="4" id="KW-0804">Transcription</keyword>
<name>A0A923HM99_9BURK</name>
<protein>
    <submittedName>
        <fullName evidence="6">LysR family transcriptional regulator</fullName>
    </submittedName>
</protein>
<dbReference type="RefSeq" id="WP_186916629.1">
    <property type="nucleotide sequence ID" value="NZ_JACOFZ010000003.1"/>
</dbReference>
<evidence type="ECO:0000256" key="2">
    <source>
        <dbReference type="ARBA" id="ARBA00023015"/>
    </source>
</evidence>
<dbReference type="PRINTS" id="PR00039">
    <property type="entry name" value="HTHLYSR"/>
</dbReference>
<organism evidence="6 7">
    <name type="scientific">Undibacterium nitidum</name>
    <dbReference type="NCBI Taxonomy" id="2762298"/>
    <lineage>
        <taxon>Bacteria</taxon>
        <taxon>Pseudomonadati</taxon>
        <taxon>Pseudomonadota</taxon>
        <taxon>Betaproteobacteria</taxon>
        <taxon>Burkholderiales</taxon>
        <taxon>Oxalobacteraceae</taxon>
        <taxon>Undibacterium</taxon>
    </lineage>
</organism>
<keyword evidence="3" id="KW-0238">DNA-binding</keyword>
<dbReference type="GO" id="GO:0003700">
    <property type="term" value="F:DNA-binding transcription factor activity"/>
    <property type="evidence" value="ECO:0007669"/>
    <property type="project" value="InterPro"/>
</dbReference>
<evidence type="ECO:0000256" key="3">
    <source>
        <dbReference type="ARBA" id="ARBA00023125"/>
    </source>
</evidence>
<dbReference type="GO" id="GO:0003677">
    <property type="term" value="F:DNA binding"/>
    <property type="evidence" value="ECO:0007669"/>
    <property type="project" value="UniProtKB-KW"/>
</dbReference>
<dbReference type="SUPFAM" id="SSF46785">
    <property type="entry name" value="Winged helix' DNA-binding domain"/>
    <property type="match status" value="1"/>
</dbReference>
<dbReference type="InterPro" id="IPR058163">
    <property type="entry name" value="LysR-type_TF_proteobact-type"/>
</dbReference>
<dbReference type="Proteomes" id="UP000627446">
    <property type="component" value="Unassembled WGS sequence"/>
</dbReference>
<dbReference type="PANTHER" id="PTHR30537">
    <property type="entry name" value="HTH-TYPE TRANSCRIPTIONAL REGULATOR"/>
    <property type="match status" value="1"/>
</dbReference>
<dbReference type="InterPro" id="IPR000847">
    <property type="entry name" value="LysR_HTH_N"/>
</dbReference>
<dbReference type="SUPFAM" id="SSF53850">
    <property type="entry name" value="Periplasmic binding protein-like II"/>
    <property type="match status" value="1"/>
</dbReference>
<dbReference type="InterPro" id="IPR036388">
    <property type="entry name" value="WH-like_DNA-bd_sf"/>
</dbReference>
<evidence type="ECO:0000313" key="6">
    <source>
        <dbReference type="EMBL" id="MBC3882004.1"/>
    </source>
</evidence>
<evidence type="ECO:0000256" key="1">
    <source>
        <dbReference type="ARBA" id="ARBA00009437"/>
    </source>
</evidence>
<feature type="domain" description="HTH lysR-type" evidence="5">
    <location>
        <begin position="8"/>
        <end position="65"/>
    </location>
</feature>
<gene>
    <name evidence="6" type="ORF">H8K36_11495</name>
</gene>
<comment type="similarity">
    <text evidence="1">Belongs to the LysR transcriptional regulatory family.</text>
</comment>
<dbReference type="EMBL" id="JACOFZ010000003">
    <property type="protein sequence ID" value="MBC3882004.1"/>
    <property type="molecule type" value="Genomic_DNA"/>
</dbReference>
<dbReference type="CDD" id="cd08422">
    <property type="entry name" value="PBP2_CrgA_like"/>
    <property type="match status" value="1"/>
</dbReference>
<dbReference type="InterPro" id="IPR005119">
    <property type="entry name" value="LysR_subst-bd"/>
</dbReference>
<comment type="caution">
    <text evidence="6">The sequence shown here is derived from an EMBL/GenBank/DDBJ whole genome shotgun (WGS) entry which is preliminary data.</text>
</comment>
<dbReference type="Pfam" id="PF00126">
    <property type="entry name" value="HTH_1"/>
    <property type="match status" value="1"/>
</dbReference>
<dbReference type="PANTHER" id="PTHR30537:SF5">
    <property type="entry name" value="HTH-TYPE TRANSCRIPTIONAL ACTIVATOR TTDR-RELATED"/>
    <property type="match status" value="1"/>
</dbReference>
<dbReference type="InterPro" id="IPR036390">
    <property type="entry name" value="WH_DNA-bd_sf"/>
</dbReference>
<dbReference type="PROSITE" id="PS50931">
    <property type="entry name" value="HTH_LYSR"/>
    <property type="match status" value="1"/>
</dbReference>
<dbReference type="FunFam" id="1.10.10.10:FF:000001">
    <property type="entry name" value="LysR family transcriptional regulator"/>
    <property type="match status" value="1"/>
</dbReference>
<evidence type="ECO:0000256" key="4">
    <source>
        <dbReference type="ARBA" id="ARBA00023163"/>
    </source>
</evidence>
<dbReference type="AlphaFoldDB" id="A0A923HM99"/>
<dbReference type="Gene3D" id="1.10.10.10">
    <property type="entry name" value="Winged helix-like DNA-binding domain superfamily/Winged helix DNA-binding domain"/>
    <property type="match status" value="1"/>
</dbReference>
<dbReference type="Gene3D" id="3.40.190.290">
    <property type="match status" value="1"/>
</dbReference>
<sequence>MNRDFDPVQLGSIELFCKAAEQQSFTLAASALGLTPAAVSRSVARLEARLQVKLFARTTRQIRLTEEGKAYYEQCTQALQQIREAELSLAGKQREPSGSLRISAPTTYAHYRLLPLMPRFFERYPKIKIELNISNRNVDFVEEGYDVAIRLGYLDDARLASGLVARKLEDVVRGTYASPSYLKRFGMPRTPEDLHQHRCLQFLLPSTGRPFPWYFEVNGETQEFAFAPSISVTDDVLGGMTLAKNGGGICQSFHYIVADDIAQGRLVEVLKEYNGQTRPYSLVYLPNRLMSATVRAFVDFVMAEIANSDART</sequence>
<dbReference type="Pfam" id="PF03466">
    <property type="entry name" value="LysR_substrate"/>
    <property type="match status" value="1"/>
</dbReference>